<evidence type="ECO:0000256" key="1">
    <source>
        <dbReference type="SAM" id="SignalP"/>
    </source>
</evidence>
<organism evidence="2 3">
    <name type="scientific">Allacma fusca</name>
    <dbReference type="NCBI Taxonomy" id="39272"/>
    <lineage>
        <taxon>Eukaryota</taxon>
        <taxon>Metazoa</taxon>
        <taxon>Ecdysozoa</taxon>
        <taxon>Arthropoda</taxon>
        <taxon>Hexapoda</taxon>
        <taxon>Collembola</taxon>
        <taxon>Symphypleona</taxon>
        <taxon>Sminthuridae</taxon>
        <taxon>Allacma</taxon>
    </lineage>
</organism>
<keyword evidence="3" id="KW-1185">Reference proteome</keyword>
<dbReference type="AlphaFoldDB" id="A0A8J2NVX5"/>
<sequence>MCFGGGDCIIYALLLIVTFDHIQIDFLAGDIQDVFTNKGVALLIKCSKFQLSGLGESRIVSGSYKWKKTPDSSEFQFRYACMERRTMRGCQYCTARIWKHLLKIIRSDDELLE</sequence>
<proteinExistence type="predicted"/>
<protein>
    <submittedName>
        <fullName evidence="2">Uncharacterized protein</fullName>
    </submittedName>
</protein>
<evidence type="ECO:0000313" key="3">
    <source>
        <dbReference type="Proteomes" id="UP000708208"/>
    </source>
</evidence>
<comment type="caution">
    <text evidence="2">The sequence shown here is derived from an EMBL/GenBank/DDBJ whole genome shotgun (WGS) entry which is preliminary data.</text>
</comment>
<feature type="chain" id="PRO_5035208482" evidence="1">
    <location>
        <begin position="25"/>
        <end position="113"/>
    </location>
</feature>
<name>A0A8J2NVX5_9HEXA</name>
<keyword evidence="1" id="KW-0732">Signal</keyword>
<evidence type="ECO:0000313" key="2">
    <source>
        <dbReference type="EMBL" id="CAG7716355.1"/>
    </source>
</evidence>
<dbReference type="Proteomes" id="UP000708208">
    <property type="component" value="Unassembled WGS sequence"/>
</dbReference>
<accession>A0A8J2NVX5</accession>
<gene>
    <name evidence="2" type="ORF">AFUS01_LOCUS5869</name>
</gene>
<reference evidence="2" key="1">
    <citation type="submission" date="2021-06" db="EMBL/GenBank/DDBJ databases">
        <authorList>
            <person name="Hodson N. C."/>
            <person name="Mongue J. A."/>
            <person name="Jaron S. K."/>
        </authorList>
    </citation>
    <scope>NUCLEOTIDE SEQUENCE</scope>
</reference>
<dbReference type="EMBL" id="CAJVCH010037970">
    <property type="protein sequence ID" value="CAG7716355.1"/>
    <property type="molecule type" value="Genomic_DNA"/>
</dbReference>
<feature type="signal peptide" evidence="1">
    <location>
        <begin position="1"/>
        <end position="24"/>
    </location>
</feature>